<keyword evidence="3 6" id="KW-0238">DNA-binding</keyword>
<dbReference type="FunFam" id="3.30.1330.80:FF:000003">
    <property type="entry name" value="AT-hook motif nuclear-localized protein 1-like"/>
    <property type="match status" value="1"/>
</dbReference>
<evidence type="ECO:0000256" key="6">
    <source>
        <dbReference type="RuleBase" id="RU367031"/>
    </source>
</evidence>
<keyword evidence="5 6" id="KW-0539">Nucleus</keyword>
<keyword evidence="4 6" id="KW-0804">Transcription</keyword>
<dbReference type="PANTHER" id="PTHR31500">
    <property type="entry name" value="AT-HOOK MOTIF NUCLEAR-LOCALIZED PROTEIN 9"/>
    <property type="match status" value="1"/>
</dbReference>
<sequence>MEEKESSASGVAVKGEEAPDGFRVAPRTENPTQVAGTPTIVAASPVSVAVPSTEGKKKRGRPRKYGPDGAKAGAGAGAVAGAKAASLALSPMPISSSIPLTGEFSAWKRGRGRPVDSVKKSHKSEYESPVEFKRICFGFGEWEWTLISDSPLDLELMEDSVILEGSRVRMIEGERIAYSVGANFTPHVITVNAGEDVTMKVMSFSQQGARAICILSANGTISNVTLRQPTSSGGTLTYEGRFEILSLCGSFMPTDSGGTKSRSGGMSVSLAGPDGRVVGGGLAGLLVAAGPVQVVVGSFLPGHQQEQKPKKQRIEPTSTIPASPRYDEETRGVYGGVKPILTSSTAFHGDNSASINPIQGFRNSAVDIKTSMPEEGSKGPSQLNCEVSC</sequence>
<reference evidence="9 10" key="1">
    <citation type="journal article" date="2016" name="G3 (Bethesda)">
        <title>First Draft Assembly and Annotation of the Genome of a California Endemic Oak Quercus lobata Nee (Fagaceae).</title>
        <authorList>
            <person name="Sork V.L."/>
            <person name="Fitz-Gibbon S.T."/>
            <person name="Puiu D."/>
            <person name="Crepeau M."/>
            <person name="Gugger P.F."/>
            <person name="Sherman R."/>
            <person name="Stevens K."/>
            <person name="Langley C.H."/>
            <person name="Pellegrini M."/>
            <person name="Salzberg S.L."/>
        </authorList>
    </citation>
    <scope>NUCLEOTIDE SEQUENCE [LARGE SCALE GENOMIC DNA]</scope>
    <source>
        <strain evidence="9 10">cv. SW786</strain>
    </source>
</reference>
<feature type="region of interest" description="Disordered" evidence="7">
    <location>
        <begin position="1"/>
        <end position="75"/>
    </location>
</feature>
<evidence type="ECO:0000256" key="5">
    <source>
        <dbReference type="ARBA" id="ARBA00023242"/>
    </source>
</evidence>
<dbReference type="AlphaFoldDB" id="A0A7N2N6L7"/>
<dbReference type="InterPro" id="IPR005175">
    <property type="entry name" value="PPC_dom"/>
</dbReference>
<proteinExistence type="predicted"/>
<reference evidence="9" key="2">
    <citation type="submission" date="2021-01" db="UniProtKB">
        <authorList>
            <consortium name="EnsemblPlants"/>
        </authorList>
    </citation>
    <scope>IDENTIFICATION</scope>
</reference>
<dbReference type="FunCoup" id="A0A7N2N6L7">
    <property type="interactions" value="11"/>
</dbReference>
<dbReference type="OMA" id="NISMRGE"/>
<organism evidence="9 10">
    <name type="scientific">Quercus lobata</name>
    <name type="common">Valley oak</name>
    <dbReference type="NCBI Taxonomy" id="97700"/>
    <lineage>
        <taxon>Eukaryota</taxon>
        <taxon>Viridiplantae</taxon>
        <taxon>Streptophyta</taxon>
        <taxon>Embryophyta</taxon>
        <taxon>Tracheophyta</taxon>
        <taxon>Spermatophyta</taxon>
        <taxon>Magnoliopsida</taxon>
        <taxon>eudicotyledons</taxon>
        <taxon>Gunneridae</taxon>
        <taxon>Pentapetalae</taxon>
        <taxon>rosids</taxon>
        <taxon>fabids</taxon>
        <taxon>Fagales</taxon>
        <taxon>Fagaceae</taxon>
        <taxon>Quercus</taxon>
    </lineage>
</organism>
<comment type="subcellular location">
    <subcellularLocation>
        <location evidence="1 6">Nucleus</location>
    </subcellularLocation>
</comment>
<feature type="region of interest" description="Disordered" evidence="7">
    <location>
        <begin position="301"/>
        <end position="330"/>
    </location>
</feature>
<dbReference type="GO" id="GO:0005634">
    <property type="term" value="C:nucleus"/>
    <property type="evidence" value="ECO:0007669"/>
    <property type="project" value="UniProtKB-SubCell"/>
</dbReference>
<dbReference type="InterPro" id="IPR039605">
    <property type="entry name" value="AHL"/>
</dbReference>
<evidence type="ECO:0000256" key="7">
    <source>
        <dbReference type="SAM" id="MobiDB-lite"/>
    </source>
</evidence>
<evidence type="ECO:0000256" key="3">
    <source>
        <dbReference type="ARBA" id="ARBA00023125"/>
    </source>
</evidence>
<keyword evidence="10" id="KW-1185">Reference proteome</keyword>
<dbReference type="InParanoid" id="A0A7N2N6L7"/>
<evidence type="ECO:0000313" key="9">
    <source>
        <dbReference type="EnsemblPlants" id="QL12p039461:mrna"/>
    </source>
</evidence>
<feature type="compositionally biased region" description="Basic and acidic residues" evidence="7">
    <location>
        <begin position="305"/>
        <end position="314"/>
    </location>
</feature>
<evidence type="ECO:0000256" key="2">
    <source>
        <dbReference type="ARBA" id="ARBA00023015"/>
    </source>
</evidence>
<dbReference type="CDD" id="cd11378">
    <property type="entry name" value="DUF296"/>
    <property type="match status" value="1"/>
</dbReference>
<dbReference type="Proteomes" id="UP000594261">
    <property type="component" value="Chromosome 12"/>
</dbReference>
<evidence type="ECO:0000313" key="10">
    <source>
        <dbReference type="Proteomes" id="UP000594261"/>
    </source>
</evidence>
<evidence type="ECO:0000256" key="4">
    <source>
        <dbReference type="ARBA" id="ARBA00023163"/>
    </source>
</evidence>
<comment type="domain">
    <text evidence="6">The PPC domain mediates interactions between AHL proteins.</text>
</comment>
<dbReference type="Gene3D" id="3.30.1330.80">
    <property type="entry name" value="Hypothetical protein, similar to alpha- acetolactate decarboxylase, domain 2"/>
    <property type="match status" value="1"/>
</dbReference>
<comment type="function">
    <text evidence="6">Transcription factor that specifically binds AT-rich DNA sequences related to the nuclear matrix attachment regions (MARs).</text>
</comment>
<dbReference type="GO" id="GO:0003680">
    <property type="term" value="F:minor groove of adenine-thymine-rich DNA binding"/>
    <property type="evidence" value="ECO:0007669"/>
    <property type="project" value="UniProtKB-UniRule"/>
</dbReference>
<dbReference type="SUPFAM" id="SSF117856">
    <property type="entry name" value="AF0104/ALDC/Ptd012-like"/>
    <property type="match status" value="1"/>
</dbReference>
<feature type="region of interest" description="Disordered" evidence="7">
    <location>
        <begin position="370"/>
        <end position="389"/>
    </location>
</feature>
<dbReference type="PANTHER" id="PTHR31500:SF18">
    <property type="entry name" value="AT-HOOK MOTIF NUCLEAR-LOCALIZED PROTEIN 3"/>
    <property type="match status" value="1"/>
</dbReference>
<accession>A0A7N2N6L7</accession>
<dbReference type="Pfam" id="PF03479">
    <property type="entry name" value="PCC"/>
    <property type="match status" value="1"/>
</dbReference>
<evidence type="ECO:0000256" key="1">
    <source>
        <dbReference type="ARBA" id="ARBA00004123"/>
    </source>
</evidence>
<feature type="domain" description="PPC" evidence="8">
    <location>
        <begin position="181"/>
        <end position="321"/>
    </location>
</feature>
<evidence type="ECO:0000259" key="8">
    <source>
        <dbReference type="PROSITE" id="PS51742"/>
    </source>
</evidence>
<protein>
    <recommendedName>
        <fullName evidence="6">AT-hook motif nuclear-localized protein</fullName>
    </recommendedName>
</protein>
<name>A0A7N2N6L7_QUELO</name>
<dbReference type="PROSITE" id="PS51742">
    <property type="entry name" value="PPC"/>
    <property type="match status" value="1"/>
</dbReference>
<dbReference type="EMBL" id="LRBV02000012">
    <property type="status" value="NOT_ANNOTATED_CDS"/>
    <property type="molecule type" value="Genomic_DNA"/>
</dbReference>
<feature type="compositionally biased region" description="Low complexity" evidence="7">
    <location>
        <begin position="41"/>
        <end position="52"/>
    </location>
</feature>
<dbReference type="EnsemblPlants" id="QL12p039461:mrna">
    <property type="protein sequence ID" value="QL12p039461:mrna"/>
    <property type="gene ID" value="QL12p039461"/>
</dbReference>
<feature type="compositionally biased region" description="Polar residues" evidence="7">
    <location>
        <begin position="379"/>
        <end position="389"/>
    </location>
</feature>
<dbReference type="Gramene" id="QL12p039461:mrna">
    <property type="protein sequence ID" value="QL12p039461:mrna"/>
    <property type="gene ID" value="QL12p039461"/>
</dbReference>
<keyword evidence="2 6" id="KW-0805">Transcription regulation</keyword>